<evidence type="ECO:0000313" key="1">
    <source>
        <dbReference type="EMBL" id="OKH22738.1"/>
    </source>
</evidence>
<dbReference type="AlphaFoldDB" id="A0A1U7HGT2"/>
<dbReference type="STRING" id="1921803.NIES593_11445"/>
<dbReference type="OrthoDB" id="9780310at2"/>
<dbReference type="PANTHER" id="PTHR30348:SF4">
    <property type="entry name" value="DUF72 DOMAIN-CONTAINING PROTEIN"/>
    <property type="match status" value="1"/>
</dbReference>
<keyword evidence="2" id="KW-1185">Reference proteome</keyword>
<evidence type="ECO:0008006" key="3">
    <source>
        <dbReference type="Google" id="ProtNLM"/>
    </source>
</evidence>
<comment type="caution">
    <text evidence="1">The sequence shown here is derived from an EMBL/GenBank/DDBJ whole genome shotgun (WGS) entry which is preliminary data.</text>
</comment>
<organism evidence="1 2">
    <name type="scientific">Hydrococcus rivularis NIES-593</name>
    <dbReference type="NCBI Taxonomy" id="1921803"/>
    <lineage>
        <taxon>Bacteria</taxon>
        <taxon>Bacillati</taxon>
        <taxon>Cyanobacteriota</taxon>
        <taxon>Cyanophyceae</taxon>
        <taxon>Pleurocapsales</taxon>
        <taxon>Hydrococcaceae</taxon>
        <taxon>Hydrococcus</taxon>
    </lineage>
</organism>
<dbReference type="Gene3D" id="3.20.20.410">
    <property type="entry name" value="Protein of unknown function UPF0759"/>
    <property type="match status" value="1"/>
</dbReference>
<reference evidence="1 2" key="1">
    <citation type="submission" date="2016-11" db="EMBL/GenBank/DDBJ databases">
        <title>Draft Genome Sequences of Nine Cyanobacterial Strains from Diverse Habitats.</title>
        <authorList>
            <person name="Zhu T."/>
            <person name="Hou S."/>
            <person name="Lu X."/>
            <person name="Hess W.R."/>
        </authorList>
    </citation>
    <scope>NUCLEOTIDE SEQUENCE [LARGE SCALE GENOMIC DNA]</scope>
    <source>
        <strain evidence="1 2">NIES-593</strain>
    </source>
</reference>
<protein>
    <recommendedName>
        <fullName evidence="3">Histidine kinase</fullName>
    </recommendedName>
</protein>
<proteinExistence type="predicted"/>
<dbReference type="SUPFAM" id="SSF117396">
    <property type="entry name" value="TM1631-like"/>
    <property type="match status" value="1"/>
</dbReference>
<dbReference type="PANTHER" id="PTHR30348">
    <property type="entry name" value="UNCHARACTERIZED PROTEIN YECE"/>
    <property type="match status" value="1"/>
</dbReference>
<accession>A0A1U7HGT2</accession>
<dbReference type="Pfam" id="PF01904">
    <property type="entry name" value="DUF72"/>
    <property type="match status" value="1"/>
</dbReference>
<gene>
    <name evidence="1" type="ORF">NIES593_11445</name>
</gene>
<name>A0A1U7HGT2_9CYAN</name>
<sequence>MQMSKLVHIGTSGWHYQHWCDVFYPKELVKKDWLKYYAQHFRTVEINNSFYKLPSEETLKKWRDTVSADFTFSVKASRYITHQKKLKDPQQTLHNLLERLTILGDKLGPILFQLPPHWRCDRERLKEFLLALPKDYRYAFEFRDRSWFNPQVYEMLSTQKVAFCIYELAEQLSPQEITANFTYWRFHGSDGAYQGQYSIQKLIELANIFSNLTRFGKEIYCYFDNDECGYAARDALKLQAIIRENSE</sequence>
<dbReference type="Proteomes" id="UP000186868">
    <property type="component" value="Unassembled WGS sequence"/>
</dbReference>
<dbReference type="EMBL" id="MRCB01000012">
    <property type="protein sequence ID" value="OKH22738.1"/>
    <property type="molecule type" value="Genomic_DNA"/>
</dbReference>
<dbReference type="InterPro" id="IPR002763">
    <property type="entry name" value="DUF72"/>
</dbReference>
<dbReference type="InterPro" id="IPR036520">
    <property type="entry name" value="UPF0759_sf"/>
</dbReference>
<evidence type="ECO:0000313" key="2">
    <source>
        <dbReference type="Proteomes" id="UP000186868"/>
    </source>
</evidence>